<dbReference type="RefSeq" id="WP_013581608.1">
    <property type="nucleotide sequence ID" value="NC_015064.1"/>
</dbReference>
<evidence type="ECO:0000259" key="1">
    <source>
        <dbReference type="Pfam" id="PF08818"/>
    </source>
</evidence>
<dbReference type="PaxDb" id="1198114-AciX9_3285"/>
<sequence length="214" mass="23391">MSGRTKTVVMNPAVDAYIDRAKPFAIPILLHLRGLIHKASTEVVEEIKWSRPFFSYKGAILCNISGFTKHCSIGFWGTEIGAVLREAGAVKDEGMGSLGKITSLKDLPRDKVLVGWLKQAMGFVDSGEYTSPIAARRQVVKAAKAEIEVPSDFSEALGKGTKTAGVWAGFSPSCKREYLEWITGAKRAETRAARIVSAVGWIGEGKQRNWKYQG</sequence>
<dbReference type="KEGG" id="acm:AciX9_3285"/>
<dbReference type="eggNOG" id="COG4430">
    <property type="taxonomic scope" value="Bacteria"/>
</dbReference>
<evidence type="ECO:0000313" key="3">
    <source>
        <dbReference type="Proteomes" id="UP000000343"/>
    </source>
</evidence>
<proteinExistence type="predicted"/>
<dbReference type="InterPro" id="IPR014922">
    <property type="entry name" value="YdhG-like"/>
</dbReference>
<dbReference type="HOGENOM" id="CLU_116201_0_0_0"/>
<dbReference type="Pfam" id="PF13376">
    <property type="entry name" value="OmdA"/>
    <property type="match status" value="1"/>
</dbReference>
<gene>
    <name evidence="2" type="ordered locus">AciX9_3285</name>
</gene>
<name>E8X253_GRATM</name>
<dbReference type="EMBL" id="CP002480">
    <property type="protein sequence ID" value="ADW70296.1"/>
    <property type="molecule type" value="Genomic_DNA"/>
</dbReference>
<feature type="domain" description="YdhG-like" evidence="1">
    <location>
        <begin position="28"/>
        <end position="121"/>
    </location>
</feature>
<dbReference type="Pfam" id="PF08818">
    <property type="entry name" value="DUF1801"/>
    <property type="match status" value="1"/>
</dbReference>
<accession>E8X253</accession>
<reference evidence="3" key="1">
    <citation type="submission" date="2011-01" db="EMBL/GenBank/DDBJ databases">
        <title>Complete sequence of chromosome of Acidobacterium sp. MP5ACTX9.</title>
        <authorList>
            <consortium name="US DOE Joint Genome Institute"/>
            <person name="Lucas S."/>
            <person name="Copeland A."/>
            <person name="Lapidus A."/>
            <person name="Cheng J.-F."/>
            <person name="Goodwin L."/>
            <person name="Pitluck S."/>
            <person name="Teshima H."/>
            <person name="Detter J.C."/>
            <person name="Han C."/>
            <person name="Tapia R."/>
            <person name="Land M."/>
            <person name="Hauser L."/>
            <person name="Kyrpides N."/>
            <person name="Ivanova N."/>
            <person name="Ovchinnikova G."/>
            <person name="Pagani I."/>
            <person name="Rawat S.R."/>
            <person name="Mannisto M."/>
            <person name="Haggblom M.M."/>
            <person name="Woyke T."/>
        </authorList>
    </citation>
    <scope>NUCLEOTIDE SEQUENCE [LARGE SCALE GENOMIC DNA]</scope>
    <source>
        <strain evidence="3">MP5ACTX9</strain>
    </source>
</reference>
<evidence type="ECO:0000313" key="2">
    <source>
        <dbReference type="EMBL" id="ADW70296.1"/>
    </source>
</evidence>
<organism evidence="3">
    <name type="scientific">Granulicella tundricola (strain ATCC BAA-1859 / DSM 23138 / MP5ACTX9)</name>
    <dbReference type="NCBI Taxonomy" id="1198114"/>
    <lineage>
        <taxon>Bacteria</taxon>
        <taxon>Pseudomonadati</taxon>
        <taxon>Acidobacteriota</taxon>
        <taxon>Terriglobia</taxon>
        <taxon>Terriglobales</taxon>
        <taxon>Acidobacteriaceae</taxon>
        <taxon>Granulicella</taxon>
    </lineage>
</organism>
<dbReference type="STRING" id="1198114.AciX9_3285"/>
<dbReference type="SUPFAM" id="SSF159888">
    <property type="entry name" value="YdhG-like"/>
    <property type="match status" value="1"/>
</dbReference>
<dbReference type="Gene3D" id="3.90.1150.200">
    <property type="match status" value="1"/>
</dbReference>
<dbReference type="AlphaFoldDB" id="E8X253"/>
<protein>
    <recommendedName>
        <fullName evidence="1">YdhG-like domain-containing protein</fullName>
    </recommendedName>
</protein>
<dbReference type="Proteomes" id="UP000000343">
    <property type="component" value="Chromosome"/>
</dbReference>
<keyword evidence="3" id="KW-1185">Reference proteome</keyword>